<keyword evidence="2" id="KW-1185">Reference proteome</keyword>
<accession>A0ACB7ZTL8</accession>
<evidence type="ECO:0000313" key="2">
    <source>
        <dbReference type="Proteomes" id="UP000790377"/>
    </source>
</evidence>
<organism evidence="1 2">
    <name type="scientific">Hygrophoropsis aurantiaca</name>
    <dbReference type="NCBI Taxonomy" id="72124"/>
    <lineage>
        <taxon>Eukaryota</taxon>
        <taxon>Fungi</taxon>
        <taxon>Dikarya</taxon>
        <taxon>Basidiomycota</taxon>
        <taxon>Agaricomycotina</taxon>
        <taxon>Agaricomycetes</taxon>
        <taxon>Agaricomycetidae</taxon>
        <taxon>Boletales</taxon>
        <taxon>Coniophorineae</taxon>
        <taxon>Hygrophoropsidaceae</taxon>
        <taxon>Hygrophoropsis</taxon>
    </lineage>
</organism>
<dbReference type="EMBL" id="MU268488">
    <property type="protein sequence ID" value="KAH7904400.1"/>
    <property type="molecule type" value="Genomic_DNA"/>
</dbReference>
<proteinExistence type="predicted"/>
<comment type="caution">
    <text evidence="1">The sequence shown here is derived from an EMBL/GenBank/DDBJ whole genome shotgun (WGS) entry which is preliminary data.</text>
</comment>
<dbReference type="Proteomes" id="UP000790377">
    <property type="component" value="Unassembled WGS sequence"/>
</dbReference>
<protein>
    <submittedName>
        <fullName evidence="1">Uncharacterized protein</fullName>
    </submittedName>
</protein>
<evidence type="ECO:0000313" key="1">
    <source>
        <dbReference type="EMBL" id="KAH7904400.1"/>
    </source>
</evidence>
<sequence>MSMINNTYNIYSAKFWCFFGNGNQYKCSRSETTQAIQGRQQWKFRDKRRRTDGGNDEQDEQDEEGVQLSEISLDSSISLLQEMLPHLQWRSKINSSICCSFSWIENLNHPKPIWSRWGVITSLAKLLQSPKNFGRNDGLESLMARLVQQLRFLHLYEPIKGPLKFRVFPNDDTPPSLSPFLDFGDLEGADKLLESFKTNTWILPDQGAVCDALFSPDFSLDIANPLSSPSAPIQIVDRELDLVVSALDLDEFRSPADIHDGKNKKKVWTEAERLKAKGAVPVLSLSEFSDQTFYFNYYNRFAESSSTLDLHFAIIKPLKSSDKTVFCDMPFTPETQPLLYRGQTQRRLETYDFLIIFLILAWKQIPHLPIR</sequence>
<gene>
    <name evidence="1" type="ORF">BJ138DRAFT_1106861</name>
</gene>
<name>A0ACB7ZTL8_9AGAM</name>
<reference evidence="1" key="1">
    <citation type="journal article" date="2021" name="New Phytol.">
        <title>Evolutionary innovations through gain and loss of genes in the ectomycorrhizal Boletales.</title>
        <authorList>
            <person name="Wu G."/>
            <person name="Miyauchi S."/>
            <person name="Morin E."/>
            <person name="Kuo A."/>
            <person name="Drula E."/>
            <person name="Varga T."/>
            <person name="Kohler A."/>
            <person name="Feng B."/>
            <person name="Cao Y."/>
            <person name="Lipzen A."/>
            <person name="Daum C."/>
            <person name="Hundley H."/>
            <person name="Pangilinan J."/>
            <person name="Johnson J."/>
            <person name="Barry K."/>
            <person name="LaButti K."/>
            <person name="Ng V."/>
            <person name="Ahrendt S."/>
            <person name="Min B."/>
            <person name="Choi I.G."/>
            <person name="Park H."/>
            <person name="Plett J.M."/>
            <person name="Magnuson J."/>
            <person name="Spatafora J.W."/>
            <person name="Nagy L.G."/>
            <person name="Henrissat B."/>
            <person name="Grigoriev I.V."/>
            <person name="Yang Z.L."/>
            <person name="Xu J."/>
            <person name="Martin F.M."/>
        </authorList>
    </citation>
    <scope>NUCLEOTIDE SEQUENCE</scope>
    <source>
        <strain evidence="1">ATCC 28755</strain>
    </source>
</reference>